<protein>
    <submittedName>
        <fullName evidence="2">Uncharacterized protein</fullName>
    </submittedName>
</protein>
<reference evidence="2 3" key="1">
    <citation type="submission" date="2020-08" db="EMBL/GenBank/DDBJ databases">
        <title>Genomic Encyclopedia of Archaeal and Bacterial Type Strains, Phase II (KMG-II): from individual species to whole genera.</title>
        <authorList>
            <person name="Goeker M."/>
        </authorList>
    </citation>
    <scope>NUCLEOTIDE SEQUENCE [LARGE SCALE GENOMIC DNA]</scope>
    <source>
        <strain evidence="2 3">DSM 43850</strain>
    </source>
</reference>
<dbReference type="Proteomes" id="UP000517916">
    <property type="component" value="Unassembled WGS sequence"/>
</dbReference>
<proteinExistence type="predicted"/>
<evidence type="ECO:0000313" key="3">
    <source>
        <dbReference type="Proteomes" id="UP000517916"/>
    </source>
</evidence>
<evidence type="ECO:0000256" key="1">
    <source>
        <dbReference type="SAM" id="MobiDB-lite"/>
    </source>
</evidence>
<name>A0ABR6BEA9_9PSEU</name>
<accession>A0ABR6BEA9</accession>
<keyword evidence="3" id="KW-1185">Reference proteome</keyword>
<evidence type="ECO:0000313" key="2">
    <source>
        <dbReference type="EMBL" id="MBA8925182.1"/>
    </source>
</evidence>
<gene>
    <name evidence="2" type="ORF">BC739_002381</name>
</gene>
<dbReference type="RefSeq" id="WP_182837249.1">
    <property type="nucleotide sequence ID" value="NZ_BAAABQ010000006.1"/>
</dbReference>
<sequence>MPVTFEPVDPDHTESVVPNRRERRNPGKQARTATSFAAHGRSGAVVSHRQYANRRRG</sequence>
<dbReference type="EMBL" id="JACJID010000002">
    <property type="protein sequence ID" value="MBA8925182.1"/>
    <property type="molecule type" value="Genomic_DNA"/>
</dbReference>
<feature type="region of interest" description="Disordered" evidence="1">
    <location>
        <begin position="1"/>
        <end position="57"/>
    </location>
</feature>
<organism evidence="2 3">
    <name type="scientific">Kutzneria viridogrisea</name>
    <dbReference type="NCBI Taxonomy" id="47990"/>
    <lineage>
        <taxon>Bacteria</taxon>
        <taxon>Bacillati</taxon>
        <taxon>Actinomycetota</taxon>
        <taxon>Actinomycetes</taxon>
        <taxon>Pseudonocardiales</taxon>
        <taxon>Pseudonocardiaceae</taxon>
        <taxon>Kutzneria</taxon>
    </lineage>
</organism>
<comment type="caution">
    <text evidence="2">The sequence shown here is derived from an EMBL/GenBank/DDBJ whole genome shotgun (WGS) entry which is preliminary data.</text>
</comment>